<dbReference type="Proteomes" id="UP001597506">
    <property type="component" value="Unassembled WGS sequence"/>
</dbReference>
<gene>
    <name evidence="1" type="ORF">ACFSUL_10755</name>
</gene>
<dbReference type="EMBL" id="JBHUMF010000026">
    <property type="protein sequence ID" value="MFD2681223.1"/>
    <property type="molecule type" value="Genomic_DNA"/>
</dbReference>
<organism evidence="1 2">
    <name type="scientific">Bacillus seohaeanensis</name>
    <dbReference type="NCBI Taxonomy" id="284580"/>
    <lineage>
        <taxon>Bacteria</taxon>
        <taxon>Bacillati</taxon>
        <taxon>Bacillota</taxon>
        <taxon>Bacilli</taxon>
        <taxon>Bacillales</taxon>
        <taxon>Bacillaceae</taxon>
        <taxon>Bacillus</taxon>
    </lineage>
</organism>
<comment type="caution">
    <text evidence="1">The sequence shown here is derived from an EMBL/GenBank/DDBJ whole genome shotgun (WGS) entry which is preliminary data.</text>
</comment>
<evidence type="ECO:0000313" key="1">
    <source>
        <dbReference type="EMBL" id="MFD2681223.1"/>
    </source>
</evidence>
<evidence type="ECO:0000313" key="2">
    <source>
        <dbReference type="Proteomes" id="UP001597506"/>
    </source>
</evidence>
<protein>
    <submittedName>
        <fullName evidence="1">Uncharacterized protein</fullName>
    </submittedName>
</protein>
<sequence length="47" mass="5100">MFTTDSVVANTWANAVLKGEKKIEEVPNLSNLVDVVNEIIKGVEANV</sequence>
<reference evidence="2" key="1">
    <citation type="journal article" date="2019" name="Int. J. Syst. Evol. Microbiol.">
        <title>The Global Catalogue of Microorganisms (GCM) 10K type strain sequencing project: providing services to taxonomists for standard genome sequencing and annotation.</title>
        <authorList>
            <consortium name="The Broad Institute Genomics Platform"/>
            <consortium name="The Broad Institute Genome Sequencing Center for Infectious Disease"/>
            <person name="Wu L."/>
            <person name="Ma J."/>
        </authorList>
    </citation>
    <scope>NUCLEOTIDE SEQUENCE [LARGE SCALE GENOMIC DNA]</scope>
    <source>
        <strain evidence="2">KCTC 3913</strain>
    </source>
</reference>
<accession>A0ABW5RRB6</accession>
<proteinExistence type="predicted"/>
<dbReference type="RefSeq" id="WP_377935247.1">
    <property type="nucleotide sequence ID" value="NZ_JBHUMF010000026.1"/>
</dbReference>
<keyword evidence="2" id="KW-1185">Reference proteome</keyword>
<name>A0ABW5RRB6_9BACI</name>